<feature type="compositionally biased region" description="Low complexity" evidence="1">
    <location>
        <begin position="137"/>
        <end position="150"/>
    </location>
</feature>
<feature type="chain" id="PRO_5045917117" evidence="2">
    <location>
        <begin position="31"/>
        <end position="351"/>
    </location>
</feature>
<dbReference type="EMBL" id="JAMQPV010000001">
    <property type="protein sequence ID" value="MCW7461851.1"/>
    <property type="molecule type" value="Genomic_DNA"/>
</dbReference>
<gene>
    <name evidence="3" type="ORF">ND812_07085</name>
</gene>
<feature type="signal peptide" evidence="2">
    <location>
        <begin position="1"/>
        <end position="30"/>
    </location>
</feature>
<evidence type="ECO:0000313" key="3">
    <source>
        <dbReference type="EMBL" id="MCW7461851.1"/>
    </source>
</evidence>
<evidence type="ECO:0000256" key="2">
    <source>
        <dbReference type="SAM" id="SignalP"/>
    </source>
</evidence>
<dbReference type="RefSeq" id="WP_265374876.1">
    <property type="nucleotide sequence ID" value="NZ_JAMQPV010000001.1"/>
</dbReference>
<sequence>MDFVKFRSVRVKFKIQFSLLCFLVVSAVYAESYATSPAEGPIPVKPKYRFVSINPGVTLESVSLSIQGRNRDALMVQDDPGRVSWLLDVKSPEYQISKYFGMNLLLHNSSFYLNRQSIPKIFSKSASVEASSEDSESSSSNGDSITSKSNKVTEDVGTNVEGSYSMLVPIFYIGNPDTFRLGFGLGPAHVRLRGNVDFKDTASNLLIAFSGPGRNSFLNNLGAYQFVSGNLNPNSDPTLSYLVANLSTGNNLELVGYYLGSQGLLRPDSTALAAYSSGRFNAVESLAISSLMRNQVRVNAVAKFAFMMYLESPPFLGLRARLSFGGPIVKENGYTYELRTFHLALYMPIEF</sequence>
<proteinExistence type="predicted"/>
<keyword evidence="4" id="KW-1185">Reference proteome</keyword>
<name>A0ABT3LVU7_9LEPT</name>
<dbReference type="Proteomes" id="UP001209737">
    <property type="component" value="Unassembled WGS sequence"/>
</dbReference>
<keyword evidence="2" id="KW-0732">Signal</keyword>
<accession>A0ABT3LVU7</accession>
<organism evidence="3 4">
    <name type="scientific">Leptospira limi</name>
    <dbReference type="NCBI Taxonomy" id="2950023"/>
    <lineage>
        <taxon>Bacteria</taxon>
        <taxon>Pseudomonadati</taxon>
        <taxon>Spirochaetota</taxon>
        <taxon>Spirochaetia</taxon>
        <taxon>Leptospirales</taxon>
        <taxon>Leptospiraceae</taxon>
        <taxon>Leptospira</taxon>
    </lineage>
</organism>
<comment type="caution">
    <text evidence="3">The sequence shown here is derived from an EMBL/GenBank/DDBJ whole genome shotgun (WGS) entry which is preliminary data.</text>
</comment>
<evidence type="ECO:0000256" key="1">
    <source>
        <dbReference type="SAM" id="MobiDB-lite"/>
    </source>
</evidence>
<feature type="region of interest" description="Disordered" evidence="1">
    <location>
        <begin position="132"/>
        <end position="152"/>
    </location>
</feature>
<reference evidence="3 4" key="1">
    <citation type="submission" date="2022-06" db="EMBL/GenBank/DDBJ databases">
        <title>Leptospira isolates from biofilms formed at urban environments.</title>
        <authorList>
            <person name="Ribeiro P.S."/>
            <person name="Sousa T."/>
            <person name="Carvalho N."/>
            <person name="Aburjaile F."/>
            <person name="Neves F."/>
            <person name="Oliveira D."/>
            <person name="Blanco L."/>
            <person name="Lima J."/>
            <person name="Costa F."/>
            <person name="Brenig B."/>
            <person name="Soares S."/>
            <person name="Ramos R."/>
            <person name="Goes-Neto A."/>
            <person name="Matiuzzi M."/>
            <person name="Azevedo V."/>
            <person name="Ristow P."/>
        </authorList>
    </citation>
    <scope>NUCLEOTIDE SEQUENCE [LARGE SCALE GENOMIC DNA]</scope>
    <source>
        <strain evidence="3 4">VSF25</strain>
    </source>
</reference>
<evidence type="ECO:0000313" key="4">
    <source>
        <dbReference type="Proteomes" id="UP001209737"/>
    </source>
</evidence>
<protein>
    <submittedName>
        <fullName evidence="3">Uncharacterized protein</fullName>
    </submittedName>
</protein>